<reference evidence="6 7" key="1">
    <citation type="journal article" date="2019" name="Int. J. Syst. Evol. Microbiol.">
        <title>The Global Catalogue of Microorganisms (GCM) 10K type strain sequencing project: providing services to taxonomists for standard genome sequencing and annotation.</title>
        <authorList>
            <consortium name="The Broad Institute Genomics Platform"/>
            <consortium name="The Broad Institute Genome Sequencing Center for Infectious Disease"/>
            <person name="Wu L."/>
            <person name="Ma J."/>
        </authorList>
    </citation>
    <scope>NUCLEOTIDE SEQUENCE [LARGE SCALE GENOMIC DNA]</scope>
    <source>
        <strain evidence="6 7">JCM 14307</strain>
    </source>
</reference>
<accession>A0ABN2JBW4</accession>
<evidence type="ECO:0000313" key="7">
    <source>
        <dbReference type="Proteomes" id="UP001500280"/>
    </source>
</evidence>
<dbReference type="Proteomes" id="UP001500280">
    <property type="component" value="Unassembled WGS sequence"/>
</dbReference>
<dbReference type="InterPro" id="IPR008217">
    <property type="entry name" value="Ccc1_fam"/>
</dbReference>
<evidence type="ECO:0000313" key="6">
    <source>
        <dbReference type="EMBL" id="GAA1721432.1"/>
    </source>
</evidence>
<comment type="subcellular location">
    <subcellularLocation>
        <location evidence="1">Endomembrane system</location>
        <topology evidence="1">Multi-pass membrane protein</topology>
    </subcellularLocation>
</comment>
<keyword evidence="2 5" id="KW-0812">Transmembrane</keyword>
<feature type="transmembrane region" description="Helical" evidence="5">
    <location>
        <begin position="24"/>
        <end position="44"/>
    </location>
</feature>
<feature type="transmembrane region" description="Helical" evidence="5">
    <location>
        <begin position="56"/>
        <end position="74"/>
    </location>
</feature>
<gene>
    <name evidence="6" type="ORF">GCM10009745_83000</name>
</gene>
<dbReference type="EMBL" id="BAAANF010000039">
    <property type="protein sequence ID" value="GAA1721432.1"/>
    <property type="molecule type" value="Genomic_DNA"/>
</dbReference>
<evidence type="ECO:0000256" key="3">
    <source>
        <dbReference type="ARBA" id="ARBA00022989"/>
    </source>
</evidence>
<organism evidence="6 7">
    <name type="scientific">Kribbella yunnanensis</name>
    <dbReference type="NCBI Taxonomy" id="190194"/>
    <lineage>
        <taxon>Bacteria</taxon>
        <taxon>Bacillati</taxon>
        <taxon>Actinomycetota</taxon>
        <taxon>Actinomycetes</taxon>
        <taxon>Propionibacteriales</taxon>
        <taxon>Kribbellaceae</taxon>
        <taxon>Kribbella</taxon>
    </lineage>
</organism>
<proteinExistence type="predicted"/>
<name>A0ABN2JBW4_9ACTN</name>
<feature type="transmembrane region" description="Helical" evidence="5">
    <location>
        <begin position="219"/>
        <end position="240"/>
    </location>
</feature>
<dbReference type="RefSeq" id="WP_344165731.1">
    <property type="nucleotide sequence ID" value="NZ_BAAANF010000039.1"/>
</dbReference>
<evidence type="ECO:0000256" key="4">
    <source>
        <dbReference type="ARBA" id="ARBA00023136"/>
    </source>
</evidence>
<feature type="transmembrane region" description="Helical" evidence="5">
    <location>
        <begin position="186"/>
        <end position="207"/>
    </location>
</feature>
<dbReference type="Pfam" id="PF01988">
    <property type="entry name" value="VIT1"/>
    <property type="match status" value="1"/>
</dbReference>
<evidence type="ECO:0000256" key="5">
    <source>
        <dbReference type="SAM" id="Phobius"/>
    </source>
</evidence>
<keyword evidence="7" id="KW-1185">Reference proteome</keyword>
<dbReference type="PANTHER" id="PTHR31851">
    <property type="entry name" value="FE(2+)/MN(2+) TRANSPORTER PCL1"/>
    <property type="match status" value="1"/>
</dbReference>
<sequence length="241" mass="25355">MTDGAQVSAEHHGDHKHRDVNGGWLRPAVFGAMDGLVSNFALIAGMDGGTQSGSKFIVLAGLAGLAAGAFSMAAGEYTSVASQRELARAEIEVERLEIARHPIDEEIELAETYRAKGLDPDLAEKVAKQFHTDPDQALDEHVREELGIDRNDLPNPLVAAGSSFVCFAIGAFIPLLPYLLGATNVVPALIMSLTALFAAGAVVSRVTSRSWWYSGLRQLILGGAAAALTYFVGSLVGPGIG</sequence>
<protein>
    <submittedName>
        <fullName evidence="6">VIT1/CCC1 transporter family protein</fullName>
    </submittedName>
</protein>
<keyword evidence="3 5" id="KW-1133">Transmembrane helix</keyword>
<evidence type="ECO:0000256" key="1">
    <source>
        <dbReference type="ARBA" id="ARBA00004127"/>
    </source>
</evidence>
<evidence type="ECO:0000256" key="2">
    <source>
        <dbReference type="ARBA" id="ARBA00022692"/>
    </source>
</evidence>
<comment type="caution">
    <text evidence="6">The sequence shown here is derived from an EMBL/GenBank/DDBJ whole genome shotgun (WGS) entry which is preliminary data.</text>
</comment>
<keyword evidence="4 5" id="KW-0472">Membrane</keyword>
<feature type="transmembrane region" description="Helical" evidence="5">
    <location>
        <begin position="157"/>
        <end position="180"/>
    </location>
</feature>